<dbReference type="InterPro" id="IPR002227">
    <property type="entry name" value="Tyrosinase_Cu-bd"/>
</dbReference>
<name>A0ABR7X7G4_9SPHI</name>
<dbReference type="RefSeq" id="WP_191176373.1">
    <property type="nucleotide sequence ID" value="NZ_JACWMW010000003.1"/>
</dbReference>
<dbReference type="PROSITE" id="PS00497">
    <property type="entry name" value="TYROSINASE_1"/>
    <property type="match status" value="1"/>
</dbReference>
<dbReference type="InterPro" id="IPR008922">
    <property type="entry name" value="Di-copper_centre_dom_sf"/>
</dbReference>
<dbReference type="SUPFAM" id="SSF48056">
    <property type="entry name" value="Di-copper centre-containing domain"/>
    <property type="match status" value="1"/>
</dbReference>
<evidence type="ECO:0000259" key="3">
    <source>
        <dbReference type="PROSITE" id="PS00497"/>
    </source>
</evidence>
<feature type="domain" description="Tyrosinase copper-binding" evidence="4">
    <location>
        <begin position="298"/>
        <end position="309"/>
    </location>
</feature>
<dbReference type="Proteomes" id="UP000618754">
    <property type="component" value="Unassembled WGS sequence"/>
</dbReference>
<evidence type="ECO:0000313" key="5">
    <source>
        <dbReference type="EMBL" id="MBD1386528.1"/>
    </source>
</evidence>
<proteinExistence type="predicted"/>
<dbReference type="PROSITE" id="PS00498">
    <property type="entry name" value="TYROSINASE_2"/>
    <property type="match status" value="1"/>
</dbReference>
<evidence type="ECO:0000256" key="1">
    <source>
        <dbReference type="ARBA" id="ARBA00022723"/>
    </source>
</evidence>
<sequence length="534" mass="60314">MKKQLRTRRSILEIQRDYEHGTKKPLEDLMRAWRGIKELAPDDPRSFFMLGGFHGEPFRGPGETDVAYWGGYCMHGNVLFPTWHRVYLYKLEQALQSIPGCADVMLPYWDETDEYSLAHGIPSCLTDEKFMLDGVSINNPLRSFTFPVTIIDQINGSPYTKPKGYETVRFPLSGLVGTPEEAAQSEAYNKTFSGPERLQYLNQNVVEWLSDKGTDPKRPMLTVNDLYKMCLTAPNYTVFSNTTSFAKYNYDNPENLVQTLEQPHNDVHISVGGPNRTVTPPVTDANGDMGDNETAGLDPIFYFHHCNVDRMFWLWQKQNGFTNHLDIIAGYPGTKASDSQGPTPGYQMNSEFSLKSPLYPFAKNGELLYPYAPHKPSDVYTSDDCINIETQLHFTYSLGSLEKPVTPLAKEMMTTPIPINSRNSRKQLFVTDINRGDINGSFIIAAYIILDGKRELLGYHSVLSRKNVRGCPNCLTHLDVVASFKLNNYTDEQVEKATFDVEVRAKQAENEKVLEKFSAAGLAVAATPYKLEVR</sequence>
<accession>A0ABR7X7G4</accession>
<keyword evidence="1" id="KW-0479">Metal-binding</keyword>
<dbReference type="PANTHER" id="PTHR11474">
    <property type="entry name" value="TYROSINASE FAMILY MEMBER"/>
    <property type="match status" value="1"/>
</dbReference>
<keyword evidence="6" id="KW-1185">Reference proteome</keyword>
<protein>
    <submittedName>
        <fullName evidence="5">Tyrosinase family protein</fullName>
    </submittedName>
</protein>
<reference evidence="5 6" key="1">
    <citation type="submission" date="2020-09" db="EMBL/GenBank/DDBJ databases">
        <title>Novel species of Mucilaginibacter isolated from a glacier on the Tibetan Plateau.</title>
        <authorList>
            <person name="Liu Q."/>
            <person name="Xin Y.-H."/>
        </authorList>
    </citation>
    <scope>NUCLEOTIDE SEQUENCE [LARGE SCALE GENOMIC DNA]</scope>
    <source>
        <strain evidence="5 6">CGMCC 1.13878</strain>
    </source>
</reference>
<dbReference type="Gene3D" id="1.10.1280.10">
    <property type="entry name" value="Di-copper center containing domain from catechol oxidase"/>
    <property type="match status" value="1"/>
</dbReference>
<comment type="caution">
    <text evidence="5">The sequence shown here is derived from an EMBL/GenBank/DDBJ whole genome shotgun (WGS) entry which is preliminary data.</text>
</comment>
<dbReference type="EMBL" id="JACWMW010000003">
    <property type="protein sequence ID" value="MBD1386528.1"/>
    <property type="molecule type" value="Genomic_DNA"/>
</dbReference>
<gene>
    <name evidence="5" type="ORF">IDJ75_14675</name>
</gene>
<keyword evidence="2" id="KW-0186">Copper</keyword>
<dbReference type="InterPro" id="IPR050316">
    <property type="entry name" value="Tyrosinase/Hemocyanin"/>
</dbReference>
<dbReference type="PANTHER" id="PTHR11474:SF76">
    <property type="entry name" value="SHKT DOMAIN-CONTAINING PROTEIN"/>
    <property type="match status" value="1"/>
</dbReference>
<feature type="domain" description="Tyrosinase copper-binding" evidence="3">
    <location>
        <begin position="75"/>
        <end position="92"/>
    </location>
</feature>
<evidence type="ECO:0000256" key="2">
    <source>
        <dbReference type="ARBA" id="ARBA00023008"/>
    </source>
</evidence>
<evidence type="ECO:0000259" key="4">
    <source>
        <dbReference type="PROSITE" id="PS00498"/>
    </source>
</evidence>
<organism evidence="5 6">
    <name type="scientific">Mucilaginibacter rigui</name>
    <dbReference type="NCBI Taxonomy" id="534635"/>
    <lineage>
        <taxon>Bacteria</taxon>
        <taxon>Pseudomonadati</taxon>
        <taxon>Bacteroidota</taxon>
        <taxon>Sphingobacteriia</taxon>
        <taxon>Sphingobacteriales</taxon>
        <taxon>Sphingobacteriaceae</taxon>
        <taxon>Mucilaginibacter</taxon>
    </lineage>
</organism>
<dbReference type="PRINTS" id="PR00092">
    <property type="entry name" value="TYROSINASE"/>
</dbReference>
<dbReference type="Pfam" id="PF00264">
    <property type="entry name" value="Tyrosinase"/>
    <property type="match status" value="1"/>
</dbReference>
<evidence type="ECO:0000313" key="6">
    <source>
        <dbReference type="Proteomes" id="UP000618754"/>
    </source>
</evidence>